<proteinExistence type="predicted"/>
<accession>A0ABS2DH73</accession>
<gene>
    <name evidence="1" type="ORF">JR050_09005</name>
</gene>
<evidence type="ECO:0000313" key="2">
    <source>
        <dbReference type="Proteomes" id="UP001518925"/>
    </source>
</evidence>
<reference evidence="1 2" key="1">
    <citation type="submission" date="2021-02" db="EMBL/GenBank/DDBJ databases">
        <title>Bacillus sp. RD4P76, an endophyte from a halophyte.</title>
        <authorList>
            <person name="Sun J.-Q."/>
        </authorList>
    </citation>
    <scope>NUCLEOTIDE SEQUENCE [LARGE SCALE GENOMIC DNA]</scope>
    <source>
        <strain evidence="1 2">RD4P76</strain>
    </source>
</reference>
<evidence type="ECO:0000313" key="1">
    <source>
        <dbReference type="EMBL" id="MBM6617804.1"/>
    </source>
</evidence>
<sequence length="99" mass="10862">MLRCAWCMKKIKDDKPVFGLSVKFADGIDYTESEGTIIQVGLRTRNTSVPMIVTAKGSDAKNEGTDGIFALCSEKCGTKMKSTLTKELSFKEFKDISLG</sequence>
<comment type="caution">
    <text evidence="1">The sequence shown here is derived from an EMBL/GenBank/DDBJ whole genome shotgun (WGS) entry which is preliminary data.</text>
</comment>
<name>A0ABS2DH73_9BACI</name>
<dbReference type="EMBL" id="JAFELM010000028">
    <property type="protein sequence ID" value="MBM6617804.1"/>
    <property type="molecule type" value="Genomic_DNA"/>
</dbReference>
<dbReference type="Proteomes" id="UP001518925">
    <property type="component" value="Unassembled WGS sequence"/>
</dbReference>
<organism evidence="1 2">
    <name type="scientific">Bacillus suaedaesalsae</name>
    <dbReference type="NCBI Taxonomy" id="2810349"/>
    <lineage>
        <taxon>Bacteria</taxon>
        <taxon>Bacillati</taxon>
        <taxon>Bacillota</taxon>
        <taxon>Bacilli</taxon>
        <taxon>Bacillales</taxon>
        <taxon>Bacillaceae</taxon>
        <taxon>Bacillus</taxon>
    </lineage>
</organism>
<keyword evidence="2" id="KW-1185">Reference proteome</keyword>
<protein>
    <submittedName>
        <fullName evidence="1">Uncharacterized protein</fullName>
    </submittedName>
</protein>